<keyword evidence="13" id="KW-0496">Mitochondrion</keyword>
<evidence type="ECO:0000256" key="1">
    <source>
        <dbReference type="ARBA" id="ARBA00004141"/>
    </source>
</evidence>
<dbReference type="NCBIfam" id="TIGR01131">
    <property type="entry name" value="ATP_synt_6_or_A"/>
    <property type="match status" value="1"/>
</dbReference>
<dbReference type="InterPro" id="IPR000568">
    <property type="entry name" value="ATP_synth_F0_asu"/>
</dbReference>
<evidence type="ECO:0000256" key="12">
    <source>
        <dbReference type="SAM" id="Phobius"/>
    </source>
</evidence>
<keyword evidence="4" id="KW-0138">CF(0)</keyword>
<dbReference type="RefSeq" id="YP_010534094.1">
    <property type="nucleotide sequence ID" value="NC_067861.1"/>
</dbReference>
<dbReference type="CDD" id="cd00310">
    <property type="entry name" value="ATP-synt_Fo_a_6"/>
    <property type="match status" value="1"/>
</dbReference>
<keyword evidence="5 12" id="KW-0812">Transmembrane</keyword>
<dbReference type="GO" id="GO:0046933">
    <property type="term" value="F:proton-transporting ATP synthase activity, rotational mechanism"/>
    <property type="evidence" value="ECO:0007669"/>
    <property type="project" value="TreeGrafter"/>
</dbReference>
<gene>
    <name evidence="13" type="primary">ATP6</name>
</gene>
<comment type="subcellular location">
    <subcellularLocation>
        <location evidence="1">Membrane</location>
        <topology evidence="1">Multi-pass membrane protein</topology>
    </subcellularLocation>
    <subcellularLocation>
        <location evidence="11">Mitochondrion inner membrane</location>
        <topology evidence="11">Multi-pass membrane protein</topology>
    </subcellularLocation>
</comment>
<evidence type="ECO:0000256" key="10">
    <source>
        <dbReference type="ARBA" id="ARBA00023310"/>
    </source>
</evidence>
<dbReference type="SUPFAM" id="SSF81336">
    <property type="entry name" value="F1F0 ATP synthase subunit A"/>
    <property type="match status" value="1"/>
</dbReference>
<evidence type="ECO:0000256" key="4">
    <source>
        <dbReference type="ARBA" id="ARBA00022547"/>
    </source>
</evidence>
<comment type="similarity">
    <text evidence="2">Belongs to the ATPase A chain family.</text>
</comment>
<reference evidence="13" key="1">
    <citation type="submission" date="2021-12" db="EMBL/GenBank/DDBJ databases">
        <title>Seventy-eight entire mitochondrial genomes and nuclear rRNA genes provide insight into the phylogeny of the hard ticks, particularly the Haemaphysalis species, Am. (Africaniella) transversale and Robertsicus elaphense.</title>
        <authorList>
            <person name="Kelava S."/>
            <person name="Mans B.J."/>
            <person name="Apanaskevich D.A."/>
            <person name="Shao R."/>
            <person name="Barker D."/>
            <person name="Nakao R."/>
            <person name="Barker S.C."/>
            <person name="Okamoto K."/>
            <person name="Tamada K."/>
            <person name="Ito T."/>
            <person name="Honda T."/>
            <person name="Sato F."/>
            <person name="Torikai H."/>
            <person name="Kawabata H."/>
        </authorList>
    </citation>
    <scope>NUCLEOTIDE SEQUENCE</scope>
</reference>
<evidence type="ECO:0000256" key="5">
    <source>
        <dbReference type="ARBA" id="ARBA00022692"/>
    </source>
</evidence>
<evidence type="ECO:0000256" key="11">
    <source>
        <dbReference type="RuleBase" id="RU004450"/>
    </source>
</evidence>
<keyword evidence="7 12" id="KW-1133">Transmembrane helix</keyword>
<dbReference type="EMBL" id="OL741746">
    <property type="protein sequence ID" value="UXX50306.1"/>
    <property type="molecule type" value="Genomic_DNA"/>
</dbReference>
<evidence type="ECO:0000256" key="9">
    <source>
        <dbReference type="ARBA" id="ARBA00023136"/>
    </source>
</evidence>
<accession>A0A977TPY0</accession>
<feature type="transmembrane region" description="Helical" evidence="12">
    <location>
        <begin position="183"/>
        <end position="211"/>
    </location>
</feature>
<sequence>MMMNIFSIFDPSTSKFFSLNWISIFSLFMIYPSLFWVIPSRNQMIWKKVLNAIIKEMKSNLSFEKQKFSMMFISIFVSIIIMNCLGLLPYVFTPTSHIIMSMMMAFPLWINLMLKGWISSMNKMFIHFVPMGSPLFLSSFMVIIESISNIIRPITLSVRLSANMISGHLLIHLLSSLPFQSPNLFLIIFPISIMLMILETAVALIQSYVFITLSSLYTNEI</sequence>
<protein>
    <recommendedName>
        <fullName evidence="11">ATP synthase subunit a</fullName>
    </recommendedName>
</protein>
<dbReference type="InterPro" id="IPR023011">
    <property type="entry name" value="ATP_synth_F0_asu_AS"/>
</dbReference>
<dbReference type="GO" id="GO:0045259">
    <property type="term" value="C:proton-transporting ATP synthase complex"/>
    <property type="evidence" value="ECO:0007669"/>
    <property type="project" value="UniProtKB-KW"/>
</dbReference>
<evidence type="ECO:0000256" key="7">
    <source>
        <dbReference type="ARBA" id="ARBA00022989"/>
    </source>
</evidence>
<keyword evidence="10" id="KW-0066">ATP synthesis</keyword>
<dbReference type="Pfam" id="PF00119">
    <property type="entry name" value="ATP-synt_A"/>
    <property type="match status" value="1"/>
</dbReference>
<keyword evidence="3" id="KW-0813">Transport</keyword>
<evidence type="ECO:0000256" key="3">
    <source>
        <dbReference type="ARBA" id="ARBA00022448"/>
    </source>
</evidence>
<dbReference type="PROSITE" id="PS00449">
    <property type="entry name" value="ATPASE_A"/>
    <property type="match status" value="1"/>
</dbReference>
<dbReference type="Gene3D" id="1.20.120.220">
    <property type="entry name" value="ATP synthase, F0 complex, subunit A"/>
    <property type="match status" value="1"/>
</dbReference>
<proteinExistence type="inferred from homology"/>
<evidence type="ECO:0000313" key="13">
    <source>
        <dbReference type="EMBL" id="UXX50306.1"/>
    </source>
</evidence>
<dbReference type="InterPro" id="IPR035908">
    <property type="entry name" value="F0_ATP_A_sf"/>
</dbReference>
<feature type="transmembrane region" description="Helical" evidence="12">
    <location>
        <begin position="68"/>
        <end position="92"/>
    </location>
</feature>
<dbReference type="AlphaFoldDB" id="A0A977TPY0"/>
<feature type="transmembrane region" description="Helical" evidence="12">
    <location>
        <begin position="125"/>
        <end position="144"/>
    </location>
</feature>
<keyword evidence="9 12" id="KW-0472">Membrane</keyword>
<dbReference type="CTD" id="4508"/>
<feature type="transmembrane region" description="Helical" evidence="12">
    <location>
        <begin position="98"/>
        <end position="118"/>
    </location>
</feature>
<dbReference type="InterPro" id="IPR045083">
    <property type="entry name" value="ATP_synth_F0_asu_bact/mt"/>
</dbReference>
<evidence type="ECO:0000256" key="6">
    <source>
        <dbReference type="ARBA" id="ARBA00022781"/>
    </source>
</evidence>
<dbReference type="PRINTS" id="PR00123">
    <property type="entry name" value="ATPASEA"/>
</dbReference>
<geneLocation type="mitochondrion" evidence="13"/>
<organism evidence="13">
    <name type="scientific">Ixodes columnae</name>
    <dbReference type="NCBI Taxonomy" id="1338503"/>
    <lineage>
        <taxon>Eukaryota</taxon>
        <taxon>Metazoa</taxon>
        <taxon>Ecdysozoa</taxon>
        <taxon>Arthropoda</taxon>
        <taxon>Chelicerata</taxon>
        <taxon>Arachnida</taxon>
        <taxon>Acari</taxon>
        <taxon>Parasitiformes</taxon>
        <taxon>Ixodida</taxon>
        <taxon>Ixodoidea</taxon>
        <taxon>Ixodidae</taxon>
        <taxon>Ixodinae</taxon>
        <taxon>Ixodes</taxon>
    </lineage>
</organism>
<keyword evidence="8" id="KW-0406">Ion transport</keyword>
<dbReference type="GeneID" id="76341689"/>
<dbReference type="GO" id="GO:0005743">
    <property type="term" value="C:mitochondrial inner membrane"/>
    <property type="evidence" value="ECO:0007669"/>
    <property type="project" value="UniProtKB-SubCell"/>
</dbReference>
<dbReference type="PANTHER" id="PTHR11410:SF0">
    <property type="entry name" value="ATP SYNTHASE SUBUNIT A"/>
    <property type="match status" value="1"/>
</dbReference>
<dbReference type="PANTHER" id="PTHR11410">
    <property type="entry name" value="ATP SYNTHASE SUBUNIT A"/>
    <property type="match status" value="1"/>
</dbReference>
<keyword evidence="6" id="KW-0375">Hydrogen ion transport</keyword>
<name>A0A977TPY0_9ACAR</name>
<evidence type="ECO:0000256" key="8">
    <source>
        <dbReference type="ARBA" id="ARBA00023065"/>
    </source>
</evidence>
<feature type="transmembrane region" description="Helical" evidence="12">
    <location>
        <begin position="20"/>
        <end position="38"/>
    </location>
</feature>
<evidence type="ECO:0000256" key="2">
    <source>
        <dbReference type="ARBA" id="ARBA00006810"/>
    </source>
</evidence>